<evidence type="ECO:0000313" key="2">
    <source>
        <dbReference type="Proteomes" id="UP001601058"/>
    </source>
</evidence>
<dbReference type="Proteomes" id="UP001601058">
    <property type="component" value="Unassembled WGS sequence"/>
</dbReference>
<protein>
    <submittedName>
        <fullName evidence="1">Uncharacterized protein</fullName>
    </submittedName>
</protein>
<organism evidence="1 2">
    <name type="scientific">Cytobacillus mangrovibacter</name>
    <dbReference type="NCBI Taxonomy" id="3299024"/>
    <lineage>
        <taxon>Bacteria</taxon>
        <taxon>Bacillati</taxon>
        <taxon>Bacillota</taxon>
        <taxon>Bacilli</taxon>
        <taxon>Bacillales</taxon>
        <taxon>Bacillaceae</taxon>
        <taxon>Cytobacillus</taxon>
    </lineage>
</organism>
<keyword evidence="2" id="KW-1185">Reference proteome</keyword>
<name>A0ABW6JT67_9BACI</name>
<accession>A0ABW6JT67</accession>
<dbReference type="EMBL" id="JBIACJ010000001">
    <property type="protein sequence ID" value="MFE8695044.1"/>
    <property type="molecule type" value="Genomic_DNA"/>
</dbReference>
<sequence>MSNNKVKKTVSLNKTNPNDLKIIQKVNQDGFNFNEWARKVMIEAIRNEERMTVQRTEAFH</sequence>
<evidence type="ECO:0000313" key="1">
    <source>
        <dbReference type="EMBL" id="MFE8695044.1"/>
    </source>
</evidence>
<gene>
    <name evidence="1" type="ORF">ACFYKT_01580</name>
</gene>
<proteinExistence type="predicted"/>
<dbReference type="RefSeq" id="WP_389214462.1">
    <property type="nucleotide sequence ID" value="NZ_JBIACJ010000001.1"/>
</dbReference>
<reference evidence="1 2" key="1">
    <citation type="submission" date="2024-08" db="EMBL/GenBank/DDBJ databases">
        <title>Two novel Cytobacillus novel species.</title>
        <authorList>
            <person name="Liu G."/>
        </authorList>
    </citation>
    <scope>NUCLEOTIDE SEQUENCE [LARGE SCALE GENOMIC DNA]</scope>
    <source>
        <strain evidence="1 2">FJAT-53684</strain>
    </source>
</reference>
<comment type="caution">
    <text evidence="1">The sequence shown here is derived from an EMBL/GenBank/DDBJ whole genome shotgun (WGS) entry which is preliminary data.</text>
</comment>